<protein>
    <submittedName>
        <fullName evidence="1">Uncharacterized protein</fullName>
    </submittedName>
</protein>
<gene>
    <name evidence="1" type="ORF">BM221_010763</name>
</gene>
<organism evidence="1 2">
    <name type="scientific">Beauveria bassiana</name>
    <name type="common">White muscardine disease fungus</name>
    <name type="synonym">Tritirachium shiotae</name>
    <dbReference type="NCBI Taxonomy" id="176275"/>
    <lineage>
        <taxon>Eukaryota</taxon>
        <taxon>Fungi</taxon>
        <taxon>Dikarya</taxon>
        <taxon>Ascomycota</taxon>
        <taxon>Pezizomycotina</taxon>
        <taxon>Sordariomycetes</taxon>
        <taxon>Hypocreomycetidae</taxon>
        <taxon>Hypocreales</taxon>
        <taxon>Cordycipitaceae</taxon>
        <taxon>Beauveria</taxon>
    </lineage>
</organism>
<comment type="caution">
    <text evidence="1">The sequence shown here is derived from an EMBL/GenBank/DDBJ whole genome shotgun (WGS) entry which is preliminary data.</text>
</comment>
<proteinExistence type="predicted"/>
<dbReference type="Proteomes" id="UP000235728">
    <property type="component" value="Unassembled WGS sequence"/>
</dbReference>
<dbReference type="EMBL" id="MRVG01000023">
    <property type="protein sequence ID" value="PMB63400.1"/>
    <property type="molecule type" value="Genomic_DNA"/>
</dbReference>
<reference evidence="1 2" key="1">
    <citation type="journal article" date="2016" name="Appl. Microbiol. Biotechnol.">
        <title>Characterization of T-DNA insertion mutants with decreased virulence in the entomopathogenic fungus Beauveria bassiana JEF-007.</title>
        <authorList>
            <person name="Kim S."/>
            <person name="Lee S.J."/>
            <person name="Nai Y.S."/>
            <person name="Yu J.S."/>
            <person name="Lee M.R."/>
            <person name="Yang Y.T."/>
            <person name="Kim J.S."/>
        </authorList>
    </citation>
    <scope>NUCLEOTIDE SEQUENCE [LARGE SCALE GENOMIC DNA]</scope>
    <source>
        <strain evidence="1 2">JEF-007</strain>
    </source>
</reference>
<evidence type="ECO:0000313" key="2">
    <source>
        <dbReference type="Proteomes" id="UP000235728"/>
    </source>
</evidence>
<sequence length="84" mass="9409">MHNPTRCVAAWHERIRTVASQAGTEERLLTLPVIQVLGGVWSVLYVVDDASGIYRSAGAPGRWVEETFMPWVTDLLTRAVENWA</sequence>
<evidence type="ECO:0000313" key="1">
    <source>
        <dbReference type="EMBL" id="PMB63400.1"/>
    </source>
</evidence>
<dbReference type="AlphaFoldDB" id="A0A2N6N810"/>
<name>A0A2N6N810_BEABA</name>
<accession>A0A2N6N810</accession>